<dbReference type="AlphaFoldDB" id="A0AAV4RKR0"/>
<reference evidence="1 2" key="1">
    <citation type="submission" date="2021-06" db="EMBL/GenBank/DDBJ databases">
        <title>Caerostris extrusa draft genome.</title>
        <authorList>
            <person name="Kono N."/>
            <person name="Arakawa K."/>
        </authorList>
    </citation>
    <scope>NUCLEOTIDE SEQUENCE [LARGE SCALE GENOMIC DNA]</scope>
</reference>
<keyword evidence="2" id="KW-1185">Reference proteome</keyword>
<dbReference type="Proteomes" id="UP001054945">
    <property type="component" value="Unassembled WGS sequence"/>
</dbReference>
<evidence type="ECO:0000313" key="2">
    <source>
        <dbReference type="Proteomes" id="UP001054945"/>
    </source>
</evidence>
<gene>
    <name evidence="1" type="ORF">CEXT_64761</name>
</gene>
<evidence type="ECO:0000313" key="1">
    <source>
        <dbReference type="EMBL" id="GIY21144.1"/>
    </source>
</evidence>
<comment type="caution">
    <text evidence="1">The sequence shown here is derived from an EMBL/GenBank/DDBJ whole genome shotgun (WGS) entry which is preliminary data.</text>
</comment>
<dbReference type="EMBL" id="BPLR01007968">
    <property type="protein sequence ID" value="GIY21144.1"/>
    <property type="molecule type" value="Genomic_DNA"/>
</dbReference>
<organism evidence="1 2">
    <name type="scientific">Caerostris extrusa</name>
    <name type="common">Bark spider</name>
    <name type="synonym">Caerostris bankana</name>
    <dbReference type="NCBI Taxonomy" id="172846"/>
    <lineage>
        <taxon>Eukaryota</taxon>
        <taxon>Metazoa</taxon>
        <taxon>Ecdysozoa</taxon>
        <taxon>Arthropoda</taxon>
        <taxon>Chelicerata</taxon>
        <taxon>Arachnida</taxon>
        <taxon>Araneae</taxon>
        <taxon>Araneomorphae</taxon>
        <taxon>Entelegynae</taxon>
        <taxon>Araneoidea</taxon>
        <taxon>Araneidae</taxon>
        <taxon>Caerostris</taxon>
    </lineage>
</organism>
<sequence>MNSTGSLAEGKRLRRAGWRQSLCSEYQPHDWTYFACATQVPHDLAELSPAQFCLSPDVRAESGRSTA</sequence>
<proteinExistence type="predicted"/>
<protein>
    <submittedName>
        <fullName evidence="1">Uncharacterized protein</fullName>
    </submittedName>
</protein>
<accession>A0AAV4RKR0</accession>
<name>A0AAV4RKR0_CAEEX</name>